<dbReference type="Pfam" id="PF02592">
    <property type="entry name" value="Vut_1"/>
    <property type="match status" value="1"/>
</dbReference>
<keyword evidence="1" id="KW-1003">Cell membrane</keyword>
<evidence type="ECO:0000256" key="1">
    <source>
        <dbReference type="HAMAP-Rule" id="MF_02088"/>
    </source>
</evidence>
<dbReference type="KEGG" id="lsf:I8J32_010385"/>
<reference evidence="2 3" key="1">
    <citation type="submission" date="2021-03" db="EMBL/GenBank/DDBJ databases">
        <title>Lysobacter sp. nov. isolated from soil of gangwondo yeongwol, south Korea.</title>
        <authorList>
            <person name="Kim K.R."/>
            <person name="Kim K.H."/>
            <person name="Jeon C.O."/>
        </authorList>
    </citation>
    <scope>NUCLEOTIDE SEQUENCE [LARGE SCALE GENOMIC DNA]</scope>
    <source>
        <strain evidence="2 3">R19</strain>
    </source>
</reference>
<dbReference type="PANTHER" id="PTHR34300">
    <property type="entry name" value="QUEUOSINE PRECURSOR TRANSPORTER-RELATED"/>
    <property type="match status" value="1"/>
</dbReference>
<dbReference type="NCBIfam" id="TIGR00697">
    <property type="entry name" value="queuosine precursor transporter"/>
    <property type="match status" value="1"/>
</dbReference>
<proteinExistence type="inferred from homology"/>
<feature type="transmembrane region" description="Helical" evidence="1">
    <location>
        <begin position="51"/>
        <end position="75"/>
    </location>
</feature>
<feature type="transmembrane region" description="Helical" evidence="1">
    <location>
        <begin position="95"/>
        <end position="115"/>
    </location>
</feature>
<feature type="transmembrane region" description="Helical" evidence="1">
    <location>
        <begin position="168"/>
        <end position="190"/>
    </location>
</feature>
<keyword evidence="1" id="KW-0812">Transmembrane</keyword>
<sequence>MASDAIYTCAASIQQRHPGPRPVNDSTPPPTPAIAIAPAPTRLLEDRAVRLFIALAAFFCCNAVLAEFIGVKIFALEDTLGIAPLQWNLFGQQGSMSFTAGTLLWPVVFLMTDVVNEFYGRRGVRAISWLAAALIVYGFLFAFAAIALAPAGWWVQAAQAQGVPDYQAAFAAVFGQGLWTIAGSLVAFMLGQLIDVAVFHRIRSATGERFVWLRATGSTAVSQLVDSFVVLYIAFVLGPQHWPTSLFLAVSTVNYGYKMLAAVAMIPLIYLMRRFITGYLGAARARQLRDEAAA</sequence>
<protein>
    <recommendedName>
        <fullName evidence="1">Probable queuosine precursor transporter</fullName>
        <shortName evidence="1">Q precursor transporter</shortName>
    </recommendedName>
</protein>
<keyword evidence="1" id="KW-1133">Transmembrane helix</keyword>
<dbReference type="InterPro" id="IPR003744">
    <property type="entry name" value="YhhQ"/>
</dbReference>
<comment type="function">
    <text evidence="1">Involved in the import of queuosine (Q) precursors, required for Q precursor salvage.</text>
</comment>
<feature type="transmembrane region" description="Helical" evidence="1">
    <location>
        <begin position="255"/>
        <end position="272"/>
    </location>
</feature>
<feature type="transmembrane region" description="Helical" evidence="1">
    <location>
        <begin position="211"/>
        <end position="235"/>
    </location>
</feature>
<keyword evidence="3" id="KW-1185">Reference proteome</keyword>
<accession>A0A974XYF0</accession>
<evidence type="ECO:0000313" key="2">
    <source>
        <dbReference type="EMBL" id="QSX77208.1"/>
    </source>
</evidence>
<dbReference type="GO" id="GO:0022857">
    <property type="term" value="F:transmembrane transporter activity"/>
    <property type="evidence" value="ECO:0007669"/>
    <property type="project" value="UniProtKB-UniRule"/>
</dbReference>
<dbReference type="EMBL" id="CP071518">
    <property type="protein sequence ID" value="QSX77208.1"/>
    <property type="molecule type" value="Genomic_DNA"/>
</dbReference>
<comment type="subcellular location">
    <subcellularLocation>
        <location evidence="1">Cell inner membrane</location>
        <topology evidence="1">Multi-pass membrane protein</topology>
    </subcellularLocation>
</comment>
<organism evidence="2 3">
    <name type="scientific">Agrilutibacter solisilvae</name>
    <dbReference type="NCBI Taxonomy" id="2763317"/>
    <lineage>
        <taxon>Bacteria</taxon>
        <taxon>Pseudomonadati</taxon>
        <taxon>Pseudomonadota</taxon>
        <taxon>Gammaproteobacteria</taxon>
        <taxon>Lysobacterales</taxon>
        <taxon>Lysobacteraceae</taxon>
        <taxon>Agrilutibacter</taxon>
    </lineage>
</organism>
<evidence type="ECO:0000313" key="3">
    <source>
        <dbReference type="Proteomes" id="UP000639274"/>
    </source>
</evidence>
<keyword evidence="1" id="KW-0472">Membrane</keyword>
<keyword evidence="1" id="KW-0813">Transport</keyword>
<feature type="transmembrane region" description="Helical" evidence="1">
    <location>
        <begin position="127"/>
        <end position="148"/>
    </location>
</feature>
<dbReference type="HAMAP" id="MF_02088">
    <property type="entry name" value="Q_prec_transport"/>
    <property type="match status" value="1"/>
</dbReference>
<name>A0A974XYF0_9GAMM</name>
<dbReference type="PANTHER" id="PTHR34300:SF2">
    <property type="entry name" value="QUEUOSINE PRECURSOR TRANSPORTER-RELATED"/>
    <property type="match status" value="1"/>
</dbReference>
<keyword evidence="1" id="KW-0997">Cell inner membrane</keyword>
<gene>
    <name evidence="2" type="ORF">I8J32_010385</name>
</gene>
<dbReference type="GO" id="GO:0005886">
    <property type="term" value="C:plasma membrane"/>
    <property type="evidence" value="ECO:0007669"/>
    <property type="project" value="UniProtKB-SubCell"/>
</dbReference>
<dbReference type="Proteomes" id="UP000639274">
    <property type="component" value="Chromosome"/>
</dbReference>
<comment type="similarity">
    <text evidence="1">Belongs to the vitamin uptake transporter (VUT/ECF) (TC 2.A.88) family. Q precursor transporter subfamily.</text>
</comment>
<dbReference type="AlphaFoldDB" id="A0A974XYF0"/>